<accession>A0A7V8FR29</accession>
<dbReference type="Pfam" id="PF06155">
    <property type="entry name" value="GBBH-like_N"/>
    <property type="match status" value="1"/>
</dbReference>
<protein>
    <recommendedName>
        <fullName evidence="4">Gamma-butyrobetaine hydroxylase-like N-terminal domain-containing protein</fullName>
    </recommendedName>
</protein>
<evidence type="ECO:0000313" key="5">
    <source>
        <dbReference type="EMBL" id="KAF1022942.1"/>
    </source>
</evidence>
<feature type="domain" description="Gamma-butyrobetaine hydroxylase-like N-terminal" evidence="4">
    <location>
        <begin position="13"/>
        <end position="97"/>
    </location>
</feature>
<feature type="region of interest" description="Disordered" evidence="3">
    <location>
        <begin position="121"/>
        <end position="155"/>
    </location>
</feature>
<evidence type="ECO:0000256" key="3">
    <source>
        <dbReference type="SAM" id="MobiDB-lite"/>
    </source>
</evidence>
<organism evidence="5 6">
    <name type="scientific">Paracidovorax wautersii</name>
    <dbReference type="NCBI Taxonomy" id="1177982"/>
    <lineage>
        <taxon>Bacteria</taxon>
        <taxon>Pseudomonadati</taxon>
        <taxon>Pseudomonadota</taxon>
        <taxon>Betaproteobacteria</taxon>
        <taxon>Burkholderiales</taxon>
        <taxon>Comamonadaceae</taxon>
        <taxon>Paracidovorax</taxon>
    </lineage>
</organism>
<comment type="caution">
    <text evidence="5">The sequence shown here is derived from an EMBL/GenBank/DDBJ whole genome shotgun (WGS) entry which is preliminary data.</text>
</comment>
<sequence length="169" mass="18439">MSNLPHQAIPVDITVHQQSRLLEIAFDDGARFSIPFELLRVYSPSAEVQGHGPGQEVLQTGKRLVGLQGIEPVGNYAIKPLFDDGHESGLYTWSYLYDLGSRQAQHWAAYLARLTMAGADRDAPMPGKSRPVNDARAATRGESATIGLHSVSHRPRDRGRGALCIALVL</sequence>
<dbReference type="PANTHER" id="PTHR35303">
    <property type="entry name" value="OS02G0197800 PROTEIN"/>
    <property type="match status" value="1"/>
</dbReference>
<dbReference type="Proteomes" id="UP000461670">
    <property type="component" value="Unassembled WGS sequence"/>
</dbReference>
<dbReference type="EMBL" id="WNDQ01000008">
    <property type="protein sequence ID" value="KAF1022942.1"/>
    <property type="molecule type" value="Genomic_DNA"/>
</dbReference>
<dbReference type="AlphaFoldDB" id="A0A7V8FR29"/>
<gene>
    <name evidence="5" type="ORF">GAK30_00881</name>
</gene>
<evidence type="ECO:0000256" key="1">
    <source>
        <dbReference type="ARBA" id="ARBA00022723"/>
    </source>
</evidence>
<dbReference type="InterPro" id="IPR038492">
    <property type="entry name" value="GBBH-like_N_sf"/>
</dbReference>
<proteinExistence type="predicted"/>
<dbReference type="InterPro" id="IPR010376">
    <property type="entry name" value="GBBH-like_N"/>
</dbReference>
<evidence type="ECO:0000256" key="2">
    <source>
        <dbReference type="ARBA" id="ARBA00023004"/>
    </source>
</evidence>
<evidence type="ECO:0000313" key="6">
    <source>
        <dbReference type="Proteomes" id="UP000461670"/>
    </source>
</evidence>
<dbReference type="GO" id="GO:0046872">
    <property type="term" value="F:metal ion binding"/>
    <property type="evidence" value="ECO:0007669"/>
    <property type="project" value="UniProtKB-KW"/>
</dbReference>
<dbReference type="Gene3D" id="3.30.2020.30">
    <property type="match status" value="1"/>
</dbReference>
<evidence type="ECO:0000259" key="4">
    <source>
        <dbReference type="Pfam" id="PF06155"/>
    </source>
</evidence>
<name>A0A7V8FR29_9BURK</name>
<keyword evidence="2" id="KW-0408">Iron</keyword>
<keyword evidence="1" id="KW-0479">Metal-binding</keyword>
<dbReference type="PANTHER" id="PTHR35303:SF5">
    <property type="entry name" value="OS02G0197800 PROTEIN"/>
    <property type="match status" value="1"/>
</dbReference>
<reference evidence="6" key="1">
    <citation type="journal article" date="2020" name="MBio">
        <title>Horizontal gene transfer to a defensive symbiont with a reduced genome amongst a multipartite beetle microbiome.</title>
        <authorList>
            <person name="Waterworth S.C."/>
            <person name="Florez L.V."/>
            <person name="Rees E.R."/>
            <person name="Hertweck C."/>
            <person name="Kaltenpoth M."/>
            <person name="Kwan J.C."/>
        </authorList>
    </citation>
    <scope>NUCLEOTIDE SEQUENCE [LARGE SCALE GENOMIC DNA]</scope>
</reference>